<evidence type="ECO:0000313" key="5">
    <source>
        <dbReference type="Proteomes" id="UP000001593"/>
    </source>
</evidence>
<feature type="region of interest" description="Disordered" evidence="2">
    <location>
        <begin position="179"/>
        <end position="206"/>
    </location>
</feature>
<sequence length="353" mass="41469">MPLSYFVLLKPSEIRFTTNIVGRMFDNGLPLTETLAQLVNGEILLEDIPKIEVVWYQEKWEWYTLNNRRLWVFKELEKTGKCKLIKTRRKERIENIIDYPAMLYGSASLAKISRNASPANPRRSPAPYNSPSRRSKSTSRSPSKERWSKFKRERVVAYEERNIAVEYRVERGVDVNMEISHRPRTNSSSSDNNNRQLSLYNPDKPSDKILHYRQESHVSKFPKKSFRSNVRFHPYRTPRLLKLESNIIGREIQPYSKPHSYVCGVISFRFWQKKRTEFFRSIYSISNGRVRDPARYARSLYTCGVCFKSFKSRVSLEQHSEELLHWACVRCGKFFTSPTALGQHKLALGHSVF</sequence>
<gene>
    <name evidence="4" type="ORF">NEMVEDRAFT_v1g239684</name>
</gene>
<reference evidence="4 5" key="1">
    <citation type="journal article" date="2007" name="Science">
        <title>Sea anemone genome reveals ancestral eumetazoan gene repertoire and genomic organization.</title>
        <authorList>
            <person name="Putnam N.H."/>
            <person name="Srivastava M."/>
            <person name="Hellsten U."/>
            <person name="Dirks B."/>
            <person name="Chapman J."/>
            <person name="Salamov A."/>
            <person name="Terry A."/>
            <person name="Shapiro H."/>
            <person name="Lindquist E."/>
            <person name="Kapitonov V.V."/>
            <person name="Jurka J."/>
            <person name="Genikhovich G."/>
            <person name="Grigoriev I.V."/>
            <person name="Lucas S.M."/>
            <person name="Steele R.E."/>
            <person name="Finnerty J.R."/>
            <person name="Technau U."/>
            <person name="Martindale M.Q."/>
            <person name="Rokhsar D.S."/>
        </authorList>
    </citation>
    <scope>NUCLEOTIDE SEQUENCE [LARGE SCALE GENOMIC DNA]</scope>
    <source>
        <strain evidence="5">CH2 X CH6</strain>
    </source>
</reference>
<accession>A7RP10</accession>
<dbReference type="Gene3D" id="3.30.160.60">
    <property type="entry name" value="Classic Zinc Finger"/>
    <property type="match status" value="1"/>
</dbReference>
<dbReference type="Proteomes" id="UP000001593">
    <property type="component" value="Unassembled WGS sequence"/>
</dbReference>
<dbReference type="SUPFAM" id="SSF57667">
    <property type="entry name" value="beta-beta-alpha zinc fingers"/>
    <property type="match status" value="1"/>
</dbReference>
<dbReference type="GO" id="GO:0008270">
    <property type="term" value="F:zinc ion binding"/>
    <property type="evidence" value="ECO:0007669"/>
    <property type="project" value="UniProtKB-KW"/>
</dbReference>
<dbReference type="OMA" id="HWACVRC"/>
<keyword evidence="1" id="KW-0862">Zinc</keyword>
<protein>
    <recommendedName>
        <fullName evidence="3">C2H2-type domain-containing protein</fullName>
    </recommendedName>
</protein>
<dbReference type="PROSITE" id="PS50157">
    <property type="entry name" value="ZINC_FINGER_C2H2_2"/>
    <property type="match status" value="2"/>
</dbReference>
<dbReference type="OrthoDB" id="449340at2759"/>
<dbReference type="PROSITE" id="PS00028">
    <property type="entry name" value="ZINC_FINGER_C2H2_1"/>
    <property type="match status" value="2"/>
</dbReference>
<evidence type="ECO:0000256" key="1">
    <source>
        <dbReference type="PROSITE-ProRule" id="PRU00042"/>
    </source>
</evidence>
<dbReference type="EMBL" id="DS469524">
    <property type="protein sequence ID" value="EDO46833.1"/>
    <property type="molecule type" value="Genomic_DNA"/>
</dbReference>
<evidence type="ECO:0000256" key="2">
    <source>
        <dbReference type="SAM" id="MobiDB-lite"/>
    </source>
</evidence>
<dbReference type="InterPro" id="IPR013087">
    <property type="entry name" value="Znf_C2H2_type"/>
</dbReference>
<feature type="domain" description="C2H2-type" evidence="3">
    <location>
        <begin position="301"/>
        <end position="325"/>
    </location>
</feature>
<dbReference type="InterPro" id="IPR036236">
    <property type="entry name" value="Znf_C2H2_sf"/>
</dbReference>
<dbReference type="STRING" id="45351.A7RP10"/>
<feature type="compositionally biased region" description="Low complexity" evidence="2">
    <location>
        <begin position="114"/>
        <end position="132"/>
    </location>
</feature>
<evidence type="ECO:0000313" key="4">
    <source>
        <dbReference type="EMBL" id="EDO46833.1"/>
    </source>
</evidence>
<dbReference type="SMART" id="SM00355">
    <property type="entry name" value="ZnF_C2H2"/>
    <property type="match status" value="2"/>
</dbReference>
<evidence type="ECO:0000259" key="3">
    <source>
        <dbReference type="PROSITE" id="PS50157"/>
    </source>
</evidence>
<proteinExistence type="predicted"/>
<keyword evidence="1" id="KW-0863">Zinc-finger</keyword>
<feature type="region of interest" description="Disordered" evidence="2">
    <location>
        <begin position="114"/>
        <end position="145"/>
    </location>
</feature>
<keyword evidence="1" id="KW-0479">Metal-binding</keyword>
<keyword evidence="5" id="KW-1185">Reference proteome</keyword>
<dbReference type="KEGG" id="nve:5518963"/>
<name>A7RP10_NEMVE</name>
<dbReference type="HOGENOM" id="CLU_785972_0_0_1"/>
<organism evidence="4 5">
    <name type="scientific">Nematostella vectensis</name>
    <name type="common">Starlet sea anemone</name>
    <dbReference type="NCBI Taxonomy" id="45351"/>
    <lineage>
        <taxon>Eukaryota</taxon>
        <taxon>Metazoa</taxon>
        <taxon>Cnidaria</taxon>
        <taxon>Anthozoa</taxon>
        <taxon>Hexacorallia</taxon>
        <taxon>Actiniaria</taxon>
        <taxon>Edwardsiidae</taxon>
        <taxon>Nematostella</taxon>
    </lineage>
</organism>
<feature type="domain" description="C2H2-type" evidence="3">
    <location>
        <begin position="326"/>
        <end position="351"/>
    </location>
</feature>
<dbReference type="InParanoid" id="A7RP10"/>
<dbReference type="Pfam" id="PF00096">
    <property type="entry name" value="zf-C2H2"/>
    <property type="match status" value="1"/>
</dbReference>
<dbReference type="PANTHER" id="PTHR35378">
    <property type="entry name" value="UNNAMED PRODUCT"/>
    <property type="match status" value="1"/>
</dbReference>
<dbReference type="AlphaFoldDB" id="A7RP10"/>
<dbReference type="PANTHER" id="PTHR35378:SF1">
    <property type="entry name" value="C2H2-TYPE DOMAIN-CONTAINING PROTEIN"/>
    <property type="match status" value="1"/>
</dbReference>